<dbReference type="EMBL" id="JAGMWT010000029">
    <property type="protein sequence ID" value="KAH7110139.1"/>
    <property type="molecule type" value="Genomic_DNA"/>
</dbReference>
<dbReference type="Gene3D" id="3.40.50.300">
    <property type="entry name" value="P-loop containing nucleotide triphosphate hydrolases"/>
    <property type="match status" value="1"/>
</dbReference>
<dbReference type="InterPro" id="IPR011990">
    <property type="entry name" value="TPR-like_helical_dom_sf"/>
</dbReference>
<keyword evidence="3" id="KW-1185">Reference proteome</keyword>
<dbReference type="CDD" id="cd00009">
    <property type="entry name" value="AAA"/>
    <property type="match status" value="1"/>
</dbReference>
<dbReference type="OrthoDB" id="674604at2759"/>
<reference evidence="2" key="1">
    <citation type="journal article" date="2021" name="Nat. Commun.">
        <title>Genetic determinants of endophytism in the Arabidopsis root mycobiome.</title>
        <authorList>
            <person name="Mesny F."/>
            <person name="Miyauchi S."/>
            <person name="Thiergart T."/>
            <person name="Pickel B."/>
            <person name="Atanasova L."/>
            <person name="Karlsson M."/>
            <person name="Huettel B."/>
            <person name="Barry K.W."/>
            <person name="Haridas S."/>
            <person name="Chen C."/>
            <person name="Bauer D."/>
            <person name="Andreopoulos W."/>
            <person name="Pangilinan J."/>
            <person name="LaButti K."/>
            <person name="Riley R."/>
            <person name="Lipzen A."/>
            <person name="Clum A."/>
            <person name="Drula E."/>
            <person name="Henrissat B."/>
            <person name="Kohler A."/>
            <person name="Grigoriev I.V."/>
            <person name="Martin F.M."/>
            <person name="Hacquard S."/>
        </authorList>
    </citation>
    <scope>NUCLEOTIDE SEQUENCE</scope>
    <source>
        <strain evidence="2">MPI-CAGE-CH-0243</strain>
    </source>
</reference>
<protein>
    <submittedName>
        <fullName evidence="2">Kinesin light chain 3</fullName>
    </submittedName>
</protein>
<dbReference type="InterPro" id="IPR027417">
    <property type="entry name" value="P-loop_NTPase"/>
</dbReference>
<dbReference type="AlphaFoldDB" id="A0A9P9D016"/>
<dbReference type="PANTHER" id="PTHR46082">
    <property type="entry name" value="ATP/GTP-BINDING PROTEIN-RELATED"/>
    <property type="match status" value="1"/>
</dbReference>
<sequence length="1020" mass="115814">MRLLHFDFAKDLVSTNFSGKIIPPYAILSHRWGDAEVLFEDIDNKTYREKAGYQKIEFCAKQAAQDQLQYFWVDTCCIDKWNLEELSKAINSMFLTSTTEIAQRSEWKASFRASAWFTQGWTLQELIAPGSVEFFSLEGQQIGDKQSLEQLIHAITKISIEALRNCPLDEFPISERMQWGKMRETTEPEDKIYCLLGILGVFMPASYGEGKEKAWQRLQIKLDTTSGAPSIIPFSQNDRFAGQESQLAELEAGLFKGKQSATMAILGPSGIGKSQLALEIAYRTRQKNKGCSVFWIDASNIDSLYQSYAIIAQKLKISGWDDEKADVKQLVKLHLSRRDVSQSLLIFDNADSLNLGSVGLSKARAANLIDFLPQSKRCSLLFTTTSSSTAEILALQNIVELGEMAPRTAQRMLENYLNTSGTTTEQLEAELLLQELSYLPLAIVQAIAYINNSGSTLQDYRSQLAKKRERDLERNSELLKGTRQESGIEGSVARTIFLSIDQIRHDNPLAVEYLLLAACVERKDISFDILGGPSHREREDAVRTLDNYALITRRPAESGIDVHRLVHRALRGWLQNQGNLDQWTETAIKRLSCVFPDQGYSNKSKWRRLLPHAKYALSKCPSDLEGTDKTNLEWRCAMALQNDGRFSEAEQLFLQVMDTWKRILGDEHPDTLTSMANLALTFWNQGRWKDAEELEAQIIETRKKVLGDEHPNTLTSIANMASTFWNQGRWKEAEKLSIQVMNIRKRVLGDRHPSTLTIMTNLASTYCSQGRWIEAEELQVQAMDTMKEVHGDENPDTLTSMNNLASTYREQGRWEEAVELELEVMDARKKVLGDKHPDTLTSMDNLASTYWNQGRWKEAEQLFVQVTEARKQILGDEHPDTLTSMSNLASTFWNQGRWKDAEEIEVQVIETSVRVLGSDHPDTLTSMVNLASTYKDQGQWKEAEELELQAMETRKRVLGDEHPDTLTSMNNLASTYRNQGRWKEAEALKLQVKAMRECVIENKYLDALTSIANLTSSYGN</sequence>
<evidence type="ECO:0000313" key="3">
    <source>
        <dbReference type="Proteomes" id="UP000700596"/>
    </source>
</evidence>
<name>A0A9P9D016_9PLEO</name>
<dbReference type="PRINTS" id="PR00381">
    <property type="entry name" value="KINESINLIGHT"/>
</dbReference>
<comment type="caution">
    <text evidence="2">The sequence shown here is derived from an EMBL/GenBank/DDBJ whole genome shotgun (WGS) entry which is preliminary data.</text>
</comment>
<dbReference type="InterPro" id="IPR053137">
    <property type="entry name" value="NLR-like"/>
</dbReference>
<dbReference type="InterPro" id="IPR007111">
    <property type="entry name" value="NACHT_NTPase"/>
</dbReference>
<dbReference type="SUPFAM" id="SSF52540">
    <property type="entry name" value="P-loop containing nucleoside triphosphate hydrolases"/>
    <property type="match status" value="1"/>
</dbReference>
<organism evidence="2 3">
    <name type="scientific">Dendryphion nanum</name>
    <dbReference type="NCBI Taxonomy" id="256645"/>
    <lineage>
        <taxon>Eukaryota</taxon>
        <taxon>Fungi</taxon>
        <taxon>Dikarya</taxon>
        <taxon>Ascomycota</taxon>
        <taxon>Pezizomycotina</taxon>
        <taxon>Dothideomycetes</taxon>
        <taxon>Pleosporomycetidae</taxon>
        <taxon>Pleosporales</taxon>
        <taxon>Torulaceae</taxon>
        <taxon>Dendryphion</taxon>
    </lineage>
</organism>
<dbReference type="SMART" id="SM00382">
    <property type="entry name" value="AAA"/>
    <property type="match status" value="1"/>
</dbReference>
<gene>
    <name evidence="2" type="ORF">B0J11DRAFT_474236</name>
</gene>
<evidence type="ECO:0000313" key="2">
    <source>
        <dbReference type="EMBL" id="KAH7110139.1"/>
    </source>
</evidence>
<dbReference type="InterPro" id="IPR003593">
    <property type="entry name" value="AAA+_ATPase"/>
</dbReference>
<dbReference type="Pfam" id="PF13424">
    <property type="entry name" value="TPR_12"/>
    <property type="match status" value="4"/>
</dbReference>
<accession>A0A9P9D016</accession>
<feature type="domain" description="AAA+ ATPase" evidence="1">
    <location>
        <begin position="259"/>
        <end position="405"/>
    </location>
</feature>
<dbReference type="PANTHER" id="PTHR46082:SF6">
    <property type="entry name" value="AAA+ ATPASE DOMAIN-CONTAINING PROTEIN-RELATED"/>
    <property type="match status" value="1"/>
</dbReference>
<dbReference type="InterPro" id="IPR010730">
    <property type="entry name" value="HET"/>
</dbReference>
<dbReference type="Pfam" id="PF13374">
    <property type="entry name" value="TPR_10"/>
    <property type="match status" value="1"/>
</dbReference>
<evidence type="ECO:0000259" key="1">
    <source>
        <dbReference type="SMART" id="SM00382"/>
    </source>
</evidence>
<dbReference type="Pfam" id="PF06985">
    <property type="entry name" value="HET"/>
    <property type="match status" value="1"/>
</dbReference>
<dbReference type="SUPFAM" id="SSF48452">
    <property type="entry name" value="TPR-like"/>
    <property type="match status" value="3"/>
</dbReference>
<dbReference type="Pfam" id="PF05729">
    <property type="entry name" value="NACHT"/>
    <property type="match status" value="1"/>
</dbReference>
<dbReference type="Gene3D" id="1.25.40.10">
    <property type="entry name" value="Tetratricopeptide repeat domain"/>
    <property type="match status" value="3"/>
</dbReference>
<proteinExistence type="predicted"/>
<dbReference type="Proteomes" id="UP000700596">
    <property type="component" value="Unassembled WGS sequence"/>
</dbReference>